<reference evidence="2 3" key="1">
    <citation type="submission" date="2023-11" db="EMBL/GenBank/DDBJ databases">
        <title>Unpublished Manusciprt.</title>
        <authorList>
            <person name="Saticioglu I.B."/>
            <person name="Ay H."/>
            <person name="Ajmi N."/>
            <person name="Altun S."/>
            <person name="Duman M."/>
        </authorList>
    </citation>
    <scope>NUCLEOTIDE SEQUENCE [LARGE SCALE GENOMIC DNA]</scope>
    <source>
        <strain evidence="2 3">Fl-318</strain>
    </source>
</reference>
<comment type="caution">
    <text evidence="2">The sequence shown here is derived from an EMBL/GenBank/DDBJ whole genome shotgun (WGS) entry which is preliminary data.</text>
</comment>
<dbReference type="EMBL" id="JAWXVI010000001">
    <property type="protein sequence ID" value="MDX6187892.1"/>
    <property type="molecule type" value="Genomic_DNA"/>
</dbReference>
<dbReference type="Pfam" id="PF00753">
    <property type="entry name" value="Lactamase_B"/>
    <property type="match status" value="1"/>
</dbReference>
<gene>
    <name evidence="2" type="ORF">SGQ83_00890</name>
</gene>
<dbReference type="InterPro" id="IPR052159">
    <property type="entry name" value="Competence_DNA_uptake"/>
</dbReference>
<sequence>MSFSVKMLKAGNGDSFIFRFLGNDDKFKNILIDGGNKKSEYNKHLKHEILDIQNKGENIDLLIITHTDQDHIKGIYYLLSDIKIDKSIISEIWFNSFYPIKEVFDSKNNDVSFLESCKVQNLIDELKIPRSSSIYIPNFNFYNFYGLELTLLSPFKEDIEKLKIKNDKTYPFDISSNSNDYKFSIKELIDKNPKIFIDKEEDLDSKIENRVSIAFLMELNSKSVLFLGDANPEILTDSIKRLLKDRKADKLKVDYIKLSHHCSHRSLSFEFLDLLDCNNFIISTNGGKANLPNKLTMAKILSSRKKTLNIDSFIFNYEEVIDSMNFFDGDFSNFSFECLKPNYEHGYLINL</sequence>
<dbReference type="Proteomes" id="UP001273350">
    <property type="component" value="Unassembled WGS sequence"/>
</dbReference>
<dbReference type="InterPro" id="IPR001279">
    <property type="entry name" value="Metallo-B-lactamas"/>
</dbReference>
<feature type="domain" description="Metallo-beta-lactamase" evidence="1">
    <location>
        <begin position="28"/>
        <end position="108"/>
    </location>
</feature>
<dbReference type="SUPFAM" id="SSF56281">
    <property type="entry name" value="Metallo-hydrolase/oxidoreductase"/>
    <property type="match status" value="1"/>
</dbReference>
<accession>A0ABU4R5M7</accession>
<dbReference type="RefSeq" id="WP_230002684.1">
    <property type="nucleotide sequence ID" value="NZ_CP087134.1"/>
</dbReference>
<organism evidence="2 3">
    <name type="scientific">Flavobacterium cupriresistens</name>
    <dbReference type="NCBI Taxonomy" id="2893885"/>
    <lineage>
        <taxon>Bacteria</taxon>
        <taxon>Pseudomonadati</taxon>
        <taxon>Bacteroidota</taxon>
        <taxon>Flavobacteriia</taxon>
        <taxon>Flavobacteriales</taxon>
        <taxon>Flavobacteriaceae</taxon>
        <taxon>Flavobacterium</taxon>
    </lineage>
</organism>
<protein>
    <submittedName>
        <fullName evidence="2">MBL fold metallo-hydrolase</fullName>
    </submittedName>
</protein>
<keyword evidence="3" id="KW-1185">Reference proteome</keyword>
<evidence type="ECO:0000313" key="2">
    <source>
        <dbReference type="EMBL" id="MDX6187892.1"/>
    </source>
</evidence>
<evidence type="ECO:0000259" key="1">
    <source>
        <dbReference type="Pfam" id="PF00753"/>
    </source>
</evidence>
<dbReference type="Gene3D" id="3.60.15.10">
    <property type="entry name" value="Ribonuclease Z/Hydroxyacylglutathione hydrolase-like"/>
    <property type="match status" value="1"/>
</dbReference>
<proteinExistence type="predicted"/>
<dbReference type="PANTHER" id="PTHR30619:SF1">
    <property type="entry name" value="RECOMBINATION PROTEIN 2"/>
    <property type="match status" value="1"/>
</dbReference>
<dbReference type="InterPro" id="IPR036866">
    <property type="entry name" value="RibonucZ/Hydroxyglut_hydro"/>
</dbReference>
<evidence type="ECO:0000313" key="3">
    <source>
        <dbReference type="Proteomes" id="UP001273350"/>
    </source>
</evidence>
<dbReference type="PANTHER" id="PTHR30619">
    <property type="entry name" value="DNA INTERNALIZATION/COMPETENCE PROTEIN COMEC/REC2"/>
    <property type="match status" value="1"/>
</dbReference>
<name>A0ABU4R5M7_9FLAO</name>